<feature type="transmembrane region" description="Helical" evidence="1">
    <location>
        <begin position="12"/>
        <end position="33"/>
    </location>
</feature>
<keyword evidence="3" id="KW-1185">Reference proteome</keyword>
<dbReference type="EMBL" id="POAF01000001">
    <property type="protein sequence ID" value="RBM04006.1"/>
    <property type="molecule type" value="Genomic_DNA"/>
</dbReference>
<comment type="caution">
    <text evidence="2">The sequence shown here is derived from an EMBL/GenBank/DDBJ whole genome shotgun (WGS) entry which is preliminary data.</text>
</comment>
<feature type="transmembrane region" description="Helical" evidence="1">
    <location>
        <begin position="231"/>
        <end position="250"/>
    </location>
</feature>
<keyword evidence="1" id="KW-1133">Transmembrane helix</keyword>
<proteinExistence type="predicted"/>
<organism evidence="2 3">
    <name type="scientific">Glutamicibacter soli</name>
    <dbReference type="NCBI Taxonomy" id="453836"/>
    <lineage>
        <taxon>Bacteria</taxon>
        <taxon>Bacillati</taxon>
        <taxon>Actinomycetota</taxon>
        <taxon>Actinomycetes</taxon>
        <taxon>Micrococcales</taxon>
        <taxon>Micrococcaceae</taxon>
        <taxon>Glutamicibacter</taxon>
    </lineage>
</organism>
<name>A0A365YMS4_9MICC</name>
<dbReference type="RefSeq" id="WP_113606367.1">
    <property type="nucleotide sequence ID" value="NZ_POAF01000001.1"/>
</dbReference>
<keyword evidence="1" id="KW-0812">Transmembrane</keyword>
<feature type="transmembrane region" description="Helical" evidence="1">
    <location>
        <begin position="205"/>
        <end position="224"/>
    </location>
</feature>
<gene>
    <name evidence="2" type="ORF">C1H84_01495</name>
</gene>
<accession>A0A365YMS4</accession>
<evidence type="ECO:0000313" key="2">
    <source>
        <dbReference type="EMBL" id="RBM04006.1"/>
    </source>
</evidence>
<feature type="transmembrane region" description="Helical" evidence="1">
    <location>
        <begin position="270"/>
        <end position="297"/>
    </location>
</feature>
<keyword evidence="1" id="KW-0472">Membrane</keyword>
<sequence length="321" mass="33701">MPETIFRWRSVAASVVLIIGLVLAPISIAGLWATKYVTNTDGFTQTLAPLGKNPQLQENVSGQISQAISNQLQLEERIDSLTGDGFILKLVPSGQIAEKVDGIVGGAVHNLVQSNQFASLWESTLRASHAKAVAILSGNSASVALDDAGALTFQLSDVLGEVVSSLTNLGIPGLGAVTNLEWDVQIIQSDALPAVQRAYTLIETYGPWLVYVSAGLLIAAVILNPRYVTRALIGLGLVTGVSALAIATLIADYTGEHLFSNLDPAVADLIYHQATGSLTGALTTVAVVAGILGAASWPISTILRRRQGTQREQVSRTLAGQ</sequence>
<evidence type="ECO:0000313" key="3">
    <source>
        <dbReference type="Proteomes" id="UP000252167"/>
    </source>
</evidence>
<evidence type="ECO:0000256" key="1">
    <source>
        <dbReference type="SAM" id="Phobius"/>
    </source>
</evidence>
<dbReference type="Proteomes" id="UP000252167">
    <property type="component" value="Unassembled WGS sequence"/>
</dbReference>
<reference evidence="2 3" key="1">
    <citation type="submission" date="2018-01" db="EMBL/GenBank/DDBJ databases">
        <title>Glutamicibacter soli strain NHPC-3 Whole genome sequence and assembly.</title>
        <authorList>
            <person name="Choudhury P."/>
            <person name="Gupta D."/>
            <person name="Sengupta K."/>
            <person name="Jawed A."/>
            <person name="Sultana N."/>
            <person name="Saha P."/>
        </authorList>
    </citation>
    <scope>NUCLEOTIDE SEQUENCE [LARGE SCALE GENOMIC DNA]</scope>
    <source>
        <strain evidence="2 3">NHPC-3</strain>
    </source>
</reference>
<protein>
    <submittedName>
        <fullName evidence="2">Uncharacterized protein</fullName>
    </submittedName>
</protein>
<dbReference type="AlphaFoldDB" id="A0A365YMS4"/>